<dbReference type="OrthoDB" id="9796770at2"/>
<protein>
    <submittedName>
        <fullName evidence="4">Proline iminopeptidase</fullName>
    </submittedName>
</protein>
<dbReference type="EMBL" id="BLAE01000059">
    <property type="protein sequence ID" value="GES14412.1"/>
    <property type="molecule type" value="Genomic_DNA"/>
</dbReference>
<evidence type="ECO:0000256" key="1">
    <source>
        <dbReference type="ARBA" id="ARBA00010088"/>
    </source>
</evidence>
<dbReference type="Pfam" id="PF00561">
    <property type="entry name" value="Abhydrolase_1"/>
    <property type="match status" value="1"/>
</dbReference>
<sequence length="284" mass="31598">MASEFPGETVETDDGVRLWATRVGQGVPVVLCHGGPGLWDMFGGMADLLKNLATVHRWDQRGCGRSDRRGPYAWGRALADLEAVRRYFGLERMVLAGHSWGAQLALRYALDNPGQVSGLIYIAGTGIDPVATWREPYQKNFQVRMGGRLARWAELKGRVRSEAEERELCVLQWSADFADNGLEHAEGMASPWFGVNFGYNAAINAEDKLTWGTAELHDRCRACEVPALIVDGEQDIRPRWSVNSLADALPRVSRVVLENAGHLPWVEKPAEFQTAVGDFLTHRR</sequence>
<reference evidence="4 5" key="1">
    <citation type="submission" date="2019-10" db="EMBL/GenBank/DDBJ databases">
        <title>Whole genome shotgun sequence of Acrocarpospora macrocephala NBRC 16266.</title>
        <authorList>
            <person name="Ichikawa N."/>
            <person name="Kimura A."/>
            <person name="Kitahashi Y."/>
            <person name="Komaki H."/>
            <person name="Oguchi A."/>
        </authorList>
    </citation>
    <scope>NUCLEOTIDE SEQUENCE [LARGE SCALE GENOMIC DNA]</scope>
    <source>
        <strain evidence="4 5">NBRC 16266</strain>
    </source>
</reference>
<dbReference type="InterPro" id="IPR050266">
    <property type="entry name" value="AB_hydrolase_sf"/>
</dbReference>
<dbReference type="PANTHER" id="PTHR43798">
    <property type="entry name" value="MONOACYLGLYCEROL LIPASE"/>
    <property type="match status" value="1"/>
</dbReference>
<organism evidence="4 5">
    <name type="scientific">Acrocarpospora macrocephala</name>
    <dbReference type="NCBI Taxonomy" id="150177"/>
    <lineage>
        <taxon>Bacteria</taxon>
        <taxon>Bacillati</taxon>
        <taxon>Actinomycetota</taxon>
        <taxon>Actinomycetes</taxon>
        <taxon>Streptosporangiales</taxon>
        <taxon>Streptosporangiaceae</taxon>
        <taxon>Acrocarpospora</taxon>
    </lineage>
</organism>
<dbReference type="GO" id="GO:0004177">
    <property type="term" value="F:aminopeptidase activity"/>
    <property type="evidence" value="ECO:0007669"/>
    <property type="project" value="UniProtKB-EC"/>
</dbReference>
<keyword evidence="2" id="KW-0378">Hydrolase</keyword>
<dbReference type="SUPFAM" id="SSF53474">
    <property type="entry name" value="alpha/beta-Hydrolases"/>
    <property type="match status" value="1"/>
</dbReference>
<dbReference type="GO" id="GO:0006508">
    <property type="term" value="P:proteolysis"/>
    <property type="evidence" value="ECO:0007669"/>
    <property type="project" value="InterPro"/>
</dbReference>
<dbReference type="PRINTS" id="PR00793">
    <property type="entry name" value="PROAMNOPTASE"/>
</dbReference>
<name>A0A5M3X197_9ACTN</name>
<evidence type="ECO:0000313" key="5">
    <source>
        <dbReference type="Proteomes" id="UP000331127"/>
    </source>
</evidence>
<dbReference type="Proteomes" id="UP000331127">
    <property type="component" value="Unassembled WGS sequence"/>
</dbReference>
<keyword evidence="5" id="KW-1185">Reference proteome</keyword>
<evidence type="ECO:0000313" key="4">
    <source>
        <dbReference type="EMBL" id="GES14412.1"/>
    </source>
</evidence>
<proteinExistence type="inferred from homology"/>
<dbReference type="Gene3D" id="3.40.50.1820">
    <property type="entry name" value="alpha/beta hydrolase"/>
    <property type="match status" value="1"/>
</dbReference>
<dbReference type="GO" id="GO:0016020">
    <property type="term" value="C:membrane"/>
    <property type="evidence" value="ECO:0007669"/>
    <property type="project" value="TreeGrafter"/>
</dbReference>
<comment type="similarity">
    <text evidence="1">Belongs to the peptidase S33 family.</text>
</comment>
<accession>A0A5M3X197</accession>
<evidence type="ECO:0000259" key="3">
    <source>
        <dbReference type="Pfam" id="PF00561"/>
    </source>
</evidence>
<feature type="domain" description="AB hydrolase-1" evidence="3">
    <location>
        <begin position="28"/>
        <end position="269"/>
    </location>
</feature>
<gene>
    <name evidence="4" type="primary">pip</name>
    <name evidence="4" type="ORF">Amac_080090</name>
</gene>
<dbReference type="AlphaFoldDB" id="A0A5M3X197"/>
<dbReference type="InterPro" id="IPR029058">
    <property type="entry name" value="AB_hydrolase_fold"/>
</dbReference>
<dbReference type="InterPro" id="IPR002410">
    <property type="entry name" value="Peptidase_S33"/>
</dbReference>
<dbReference type="PANTHER" id="PTHR43798:SF33">
    <property type="entry name" value="HYDROLASE, PUTATIVE (AFU_ORTHOLOGUE AFUA_2G14860)-RELATED"/>
    <property type="match status" value="1"/>
</dbReference>
<comment type="caution">
    <text evidence="4">The sequence shown here is derived from an EMBL/GenBank/DDBJ whole genome shotgun (WGS) entry which is preliminary data.</text>
</comment>
<evidence type="ECO:0000256" key="2">
    <source>
        <dbReference type="ARBA" id="ARBA00022801"/>
    </source>
</evidence>
<dbReference type="InterPro" id="IPR000073">
    <property type="entry name" value="AB_hydrolase_1"/>
</dbReference>
<dbReference type="RefSeq" id="WP_155359592.1">
    <property type="nucleotide sequence ID" value="NZ_BAAAHL010000036.1"/>
</dbReference>